<gene>
    <name evidence="1" type="ORF">CYMTET_38345</name>
</gene>
<evidence type="ECO:0000313" key="1">
    <source>
        <dbReference type="EMBL" id="KAK3252355.1"/>
    </source>
</evidence>
<sequence>MSGAESRLQGLAVTVAGRPREEGDWNRQLLHLRVAAAGVPGCPGGQQAEAAEWLGPAVVPGVQPVGVQLEVLCAAGRAVEVASGEVVPRRCRRN</sequence>
<evidence type="ECO:0000313" key="2">
    <source>
        <dbReference type="Proteomes" id="UP001190700"/>
    </source>
</evidence>
<proteinExistence type="predicted"/>
<comment type="caution">
    <text evidence="1">The sequence shown here is derived from an EMBL/GenBank/DDBJ whole genome shotgun (WGS) entry which is preliminary data.</text>
</comment>
<keyword evidence="2" id="KW-1185">Reference proteome</keyword>
<name>A0AAE0F6P1_9CHLO</name>
<reference evidence="1 2" key="1">
    <citation type="journal article" date="2015" name="Genome Biol. Evol.">
        <title>Comparative Genomics of a Bacterivorous Green Alga Reveals Evolutionary Causalities and Consequences of Phago-Mixotrophic Mode of Nutrition.</title>
        <authorList>
            <person name="Burns J.A."/>
            <person name="Paasch A."/>
            <person name="Narechania A."/>
            <person name="Kim E."/>
        </authorList>
    </citation>
    <scope>NUCLEOTIDE SEQUENCE [LARGE SCALE GENOMIC DNA]</scope>
    <source>
        <strain evidence="1 2">PLY_AMNH</strain>
    </source>
</reference>
<organism evidence="1 2">
    <name type="scientific">Cymbomonas tetramitiformis</name>
    <dbReference type="NCBI Taxonomy" id="36881"/>
    <lineage>
        <taxon>Eukaryota</taxon>
        <taxon>Viridiplantae</taxon>
        <taxon>Chlorophyta</taxon>
        <taxon>Pyramimonadophyceae</taxon>
        <taxon>Pyramimonadales</taxon>
        <taxon>Pyramimonadaceae</taxon>
        <taxon>Cymbomonas</taxon>
    </lineage>
</organism>
<protein>
    <submittedName>
        <fullName evidence="1">Uncharacterized protein</fullName>
    </submittedName>
</protein>
<dbReference type="AlphaFoldDB" id="A0AAE0F6P1"/>
<accession>A0AAE0F6P1</accession>
<dbReference type="EMBL" id="LGRX02025467">
    <property type="protein sequence ID" value="KAK3252355.1"/>
    <property type="molecule type" value="Genomic_DNA"/>
</dbReference>
<dbReference type="Proteomes" id="UP001190700">
    <property type="component" value="Unassembled WGS sequence"/>
</dbReference>